<sequence length="372" mass="42277">MASGVRNLNERQRFLDIDEEPDKLLYLLPMPATIEKGIQSLSDSLKSIINSDLVEDLSSKVVYSLKNCKNPKDGLTQDQSAALYLYSLQSEFYTKFNGVLRDEDRTKAVVFYDYYRLFMTALNKLPSVKDNVWRGVTANLSEKYSPGSIHIWHAASSCTDEVCVTDTFLDKKKHRTLFNIKCIDGKSIKNHSHYPKENETILPPGTCIRVKSRSNPADNLYIVSCEQITLTPEEINNLLVAGTAGAAPFPKPIKTLVSYLVWLDLNVNKSKENIATQGELRVFFKDDFHTFEKLEDCESFIYQKKNDYIILIVSGQAGRNIVPKTHDLPQLKSIFLYCMDKEANEKWTKNYAKVSIISYMGVCASVLIYEAD</sequence>
<evidence type="ECO:0000256" key="2">
    <source>
        <dbReference type="ARBA" id="ARBA00022676"/>
    </source>
</evidence>
<name>A0A817W7I0_9BILA</name>
<evidence type="ECO:0000313" key="10">
    <source>
        <dbReference type="EMBL" id="CAF4366066.1"/>
    </source>
</evidence>
<dbReference type="Gene3D" id="3.90.176.10">
    <property type="entry name" value="Toxin ADP-ribosyltransferase, Chain A, domain 1"/>
    <property type="match status" value="1"/>
</dbReference>
<evidence type="ECO:0000256" key="6">
    <source>
        <dbReference type="RuleBase" id="RU361228"/>
    </source>
</evidence>
<reference evidence="8" key="1">
    <citation type="submission" date="2021-02" db="EMBL/GenBank/DDBJ databases">
        <authorList>
            <person name="Nowell W R."/>
        </authorList>
    </citation>
    <scope>NUCLEOTIDE SEQUENCE</scope>
</reference>
<evidence type="ECO:0000313" key="7">
    <source>
        <dbReference type="EMBL" id="CAF3302166.1"/>
    </source>
</evidence>
<proteinExistence type="inferred from homology"/>
<evidence type="ECO:0000313" key="14">
    <source>
        <dbReference type="Proteomes" id="UP000663873"/>
    </source>
</evidence>
<organism evidence="8 13">
    <name type="scientific">Rotaria socialis</name>
    <dbReference type="NCBI Taxonomy" id="392032"/>
    <lineage>
        <taxon>Eukaryota</taxon>
        <taxon>Metazoa</taxon>
        <taxon>Spiralia</taxon>
        <taxon>Gnathifera</taxon>
        <taxon>Rotifera</taxon>
        <taxon>Eurotatoria</taxon>
        <taxon>Bdelloidea</taxon>
        <taxon>Philodinida</taxon>
        <taxon>Philodinidae</taxon>
        <taxon>Rotaria</taxon>
    </lineage>
</organism>
<evidence type="ECO:0000256" key="1">
    <source>
        <dbReference type="ARBA" id="ARBA00009558"/>
    </source>
</evidence>
<comment type="caution">
    <text evidence="8">The sequence shown here is derived from an EMBL/GenBank/DDBJ whole genome shotgun (WGS) entry which is preliminary data.</text>
</comment>
<dbReference type="Proteomes" id="UP000663848">
    <property type="component" value="Unassembled WGS sequence"/>
</dbReference>
<evidence type="ECO:0000313" key="9">
    <source>
        <dbReference type="EMBL" id="CAF3575367.1"/>
    </source>
</evidence>
<dbReference type="OrthoDB" id="423533at2759"/>
<dbReference type="PROSITE" id="PS51996">
    <property type="entry name" value="TR_MART"/>
    <property type="match status" value="1"/>
</dbReference>
<evidence type="ECO:0000313" key="12">
    <source>
        <dbReference type="EMBL" id="CAF4644485.1"/>
    </source>
</evidence>
<evidence type="ECO:0000313" key="11">
    <source>
        <dbReference type="EMBL" id="CAF4420154.1"/>
    </source>
</evidence>
<keyword evidence="4" id="KW-0548">Nucleotidyltransferase</keyword>
<dbReference type="GO" id="GO:0016779">
    <property type="term" value="F:nucleotidyltransferase activity"/>
    <property type="evidence" value="ECO:0007669"/>
    <property type="project" value="UniProtKB-KW"/>
</dbReference>
<evidence type="ECO:0000256" key="5">
    <source>
        <dbReference type="ARBA" id="ARBA00047597"/>
    </source>
</evidence>
<comment type="similarity">
    <text evidence="1 6">Belongs to the Arg-specific ADP-ribosyltransferase family.</text>
</comment>
<dbReference type="EMBL" id="CAJOBO010001330">
    <property type="protein sequence ID" value="CAF4366066.1"/>
    <property type="molecule type" value="Genomic_DNA"/>
</dbReference>
<dbReference type="Proteomes" id="UP000663872">
    <property type="component" value="Unassembled WGS sequence"/>
</dbReference>
<dbReference type="EMBL" id="CAJOBP010003828">
    <property type="protein sequence ID" value="CAF4420154.1"/>
    <property type="molecule type" value="Genomic_DNA"/>
</dbReference>
<dbReference type="GO" id="GO:0106274">
    <property type="term" value="F:NAD+-protein-arginine ADP-ribosyltransferase activity"/>
    <property type="evidence" value="ECO:0007669"/>
    <property type="project" value="UniProtKB-EC"/>
</dbReference>
<dbReference type="InterPro" id="IPR000768">
    <property type="entry name" value="ART"/>
</dbReference>
<dbReference type="EMBL" id="CAJNYT010000020">
    <property type="protein sequence ID" value="CAF3302166.1"/>
    <property type="molecule type" value="Genomic_DNA"/>
</dbReference>
<dbReference type="AlphaFoldDB" id="A0A817W7I0"/>
<evidence type="ECO:0000313" key="13">
    <source>
        <dbReference type="Proteomes" id="UP000663825"/>
    </source>
</evidence>
<keyword evidence="6" id="KW-0520">NAD</keyword>
<dbReference type="EMBL" id="CAJNYD010004156">
    <property type="protein sequence ID" value="CAF3575367.1"/>
    <property type="molecule type" value="Genomic_DNA"/>
</dbReference>
<gene>
    <name evidence="7" type="ORF">GRG538_LOCUS670</name>
    <name evidence="10" type="ORF">HFQ381_LOCUS17726</name>
    <name evidence="9" type="ORF">LUA448_LOCUS29166</name>
    <name evidence="12" type="ORF">QYT958_LOCUS14369</name>
    <name evidence="8" type="ORF">TIS948_LOCUS23385</name>
    <name evidence="11" type="ORF">UJA718_LOCUS20507</name>
</gene>
<keyword evidence="2 6" id="KW-0328">Glycosyltransferase</keyword>
<keyword evidence="14" id="KW-1185">Reference proteome</keyword>
<keyword evidence="6" id="KW-0521">NADP</keyword>
<dbReference type="EMBL" id="CAJNXB010004039">
    <property type="protein sequence ID" value="CAF3352213.1"/>
    <property type="molecule type" value="Genomic_DNA"/>
</dbReference>
<dbReference type="Proteomes" id="UP000663833">
    <property type="component" value="Unassembled WGS sequence"/>
</dbReference>
<evidence type="ECO:0000256" key="3">
    <source>
        <dbReference type="ARBA" id="ARBA00022679"/>
    </source>
</evidence>
<evidence type="ECO:0000313" key="8">
    <source>
        <dbReference type="EMBL" id="CAF3352213.1"/>
    </source>
</evidence>
<keyword evidence="3 6" id="KW-0808">Transferase</keyword>
<dbReference type="EC" id="2.4.2.31" evidence="6"/>
<dbReference type="Proteomes" id="UP000663825">
    <property type="component" value="Unassembled WGS sequence"/>
</dbReference>
<dbReference type="Pfam" id="PF01129">
    <property type="entry name" value="ART"/>
    <property type="match status" value="1"/>
</dbReference>
<dbReference type="Proteomes" id="UP000663873">
    <property type="component" value="Unassembled WGS sequence"/>
</dbReference>
<dbReference type="EMBL" id="CAJOBR010001912">
    <property type="protein sequence ID" value="CAF4644485.1"/>
    <property type="molecule type" value="Genomic_DNA"/>
</dbReference>
<evidence type="ECO:0000256" key="4">
    <source>
        <dbReference type="ARBA" id="ARBA00022695"/>
    </source>
</evidence>
<protein>
    <recommendedName>
        <fullName evidence="6">NAD(P)(+)--arginine ADP-ribosyltransferase</fullName>
        <ecNumber evidence="6">2.4.2.31</ecNumber>
    </recommendedName>
    <alternativeName>
        <fullName evidence="6">Mono(ADP-ribosyl)transferase</fullName>
    </alternativeName>
</protein>
<comment type="catalytic activity">
    <reaction evidence="5 6">
        <text>L-arginyl-[protein] + NAD(+) = N(omega)-(ADP-D-ribosyl)-L-arginyl-[protein] + nicotinamide + H(+)</text>
        <dbReference type="Rhea" id="RHEA:19149"/>
        <dbReference type="Rhea" id="RHEA-COMP:10532"/>
        <dbReference type="Rhea" id="RHEA-COMP:15087"/>
        <dbReference type="ChEBI" id="CHEBI:15378"/>
        <dbReference type="ChEBI" id="CHEBI:17154"/>
        <dbReference type="ChEBI" id="CHEBI:29965"/>
        <dbReference type="ChEBI" id="CHEBI:57540"/>
        <dbReference type="ChEBI" id="CHEBI:142554"/>
        <dbReference type="EC" id="2.4.2.31"/>
    </reaction>
</comment>
<accession>A0A817W7I0</accession>
<dbReference type="Proteomes" id="UP000663851">
    <property type="component" value="Unassembled WGS sequence"/>
</dbReference>
<dbReference type="SUPFAM" id="SSF56399">
    <property type="entry name" value="ADP-ribosylation"/>
    <property type="match status" value="1"/>
</dbReference>